<evidence type="ECO:0000313" key="2">
    <source>
        <dbReference type="Proteomes" id="UP000183832"/>
    </source>
</evidence>
<dbReference type="AlphaFoldDB" id="A0A1J1IAY5"/>
<proteinExistence type="predicted"/>
<protein>
    <submittedName>
        <fullName evidence="1">CLUMA_CG009556, isoform A</fullName>
    </submittedName>
</protein>
<dbReference type="EMBL" id="CVRI01000043">
    <property type="protein sequence ID" value="CRK96126.1"/>
    <property type="molecule type" value="Genomic_DNA"/>
</dbReference>
<dbReference type="Proteomes" id="UP000183832">
    <property type="component" value="Unassembled WGS sequence"/>
</dbReference>
<name>A0A1J1IAY5_9DIPT</name>
<sequence length="79" mass="9160">MQTAKGIFSFSMFEGKPSQIKISIFKCFILAFDALGLETVHAHRHHRYHDTKVSNRFKMSFKIPLNGLGIINWNYWSLG</sequence>
<accession>A0A1J1IAY5</accession>
<reference evidence="1 2" key="1">
    <citation type="submission" date="2015-04" db="EMBL/GenBank/DDBJ databases">
        <authorList>
            <person name="Syromyatnikov M.Y."/>
            <person name="Popov V.N."/>
        </authorList>
    </citation>
    <scope>NUCLEOTIDE SEQUENCE [LARGE SCALE GENOMIC DNA]</scope>
</reference>
<organism evidence="1 2">
    <name type="scientific">Clunio marinus</name>
    <dbReference type="NCBI Taxonomy" id="568069"/>
    <lineage>
        <taxon>Eukaryota</taxon>
        <taxon>Metazoa</taxon>
        <taxon>Ecdysozoa</taxon>
        <taxon>Arthropoda</taxon>
        <taxon>Hexapoda</taxon>
        <taxon>Insecta</taxon>
        <taxon>Pterygota</taxon>
        <taxon>Neoptera</taxon>
        <taxon>Endopterygota</taxon>
        <taxon>Diptera</taxon>
        <taxon>Nematocera</taxon>
        <taxon>Chironomoidea</taxon>
        <taxon>Chironomidae</taxon>
        <taxon>Clunio</taxon>
    </lineage>
</organism>
<evidence type="ECO:0000313" key="1">
    <source>
        <dbReference type="EMBL" id="CRK96126.1"/>
    </source>
</evidence>
<keyword evidence="2" id="KW-1185">Reference proteome</keyword>
<gene>
    <name evidence="1" type="ORF">CLUMA_CG009556</name>
</gene>